<keyword evidence="1" id="KW-0812">Transmembrane</keyword>
<feature type="transmembrane region" description="Helical" evidence="1">
    <location>
        <begin position="198"/>
        <end position="216"/>
    </location>
</feature>
<keyword evidence="1" id="KW-1133">Transmembrane helix</keyword>
<keyword evidence="3" id="KW-1185">Reference proteome</keyword>
<comment type="caution">
    <text evidence="2">The sequence shown here is derived from an EMBL/GenBank/DDBJ whole genome shotgun (WGS) entry which is preliminary data.</text>
</comment>
<gene>
    <name evidence="2" type="ORF">F1559_001525</name>
</gene>
<dbReference type="Proteomes" id="UP000530660">
    <property type="component" value="Unassembled WGS sequence"/>
</dbReference>
<evidence type="ECO:0000256" key="1">
    <source>
        <dbReference type="SAM" id="Phobius"/>
    </source>
</evidence>
<proteinExistence type="predicted"/>
<accession>A0A7J7IDN1</accession>
<dbReference type="InterPro" id="IPR021788">
    <property type="entry name" value="CPP1-like"/>
</dbReference>
<organism evidence="2 3">
    <name type="scientific">Cyanidiococcus yangmingshanensis</name>
    <dbReference type="NCBI Taxonomy" id="2690220"/>
    <lineage>
        <taxon>Eukaryota</taxon>
        <taxon>Rhodophyta</taxon>
        <taxon>Bangiophyceae</taxon>
        <taxon>Cyanidiales</taxon>
        <taxon>Cyanidiaceae</taxon>
        <taxon>Cyanidiococcus</taxon>
    </lineage>
</organism>
<dbReference type="PANTHER" id="PTHR33372">
    <property type="match status" value="1"/>
</dbReference>
<reference evidence="2 3" key="1">
    <citation type="journal article" date="2020" name="J. Phycol.">
        <title>Comparative genome analysis reveals Cyanidiococcus gen. nov., a new extremophilic red algal genus sister to Cyanidioschyzon (Cyanidioschyzonaceae, Rhodophyta).</title>
        <authorList>
            <person name="Liu S.-L."/>
            <person name="Chiang Y.-R."/>
            <person name="Yoon H.S."/>
            <person name="Fu H.-Y."/>
        </authorList>
    </citation>
    <scope>NUCLEOTIDE SEQUENCE [LARGE SCALE GENOMIC DNA]</scope>
    <source>
        <strain evidence="2 3">THAL066</strain>
    </source>
</reference>
<evidence type="ECO:0000313" key="2">
    <source>
        <dbReference type="EMBL" id="KAF6000431.1"/>
    </source>
</evidence>
<dbReference type="GO" id="GO:0031969">
    <property type="term" value="C:chloroplast membrane"/>
    <property type="evidence" value="ECO:0007669"/>
    <property type="project" value="TreeGrafter"/>
</dbReference>
<sequence length="331" mass="37350">MFSFVNYTLTASVRCQQSNLRKQNLCRSGSHGHSFGASWESDFKRNCVSNKQLGVNGVRGVRAMKALFWFFRRAPKDVSTSRRRRIDTGSEDGSNPYRTLGVSESATFEEIQAAFENLKIKYADDMKQLTKLEVLRDKIFDDKLRRRLQGKLQGIVRESPLEKRFRQQPWWKTTWIGQQITTPGGLLHGIFKVPDMKYFRRTTIIMGILAILGLLVPRFATSALPIACMTSMAFLYNRGQPEVRRDEFGNIGEVRPLDRPAALKAIGIVLILGGLGFVFAYGIVSFLNLEQAIATGLAPEWLQPAGVVSALVTLGMWFACTFFQVQPSRRA</sequence>
<dbReference type="AlphaFoldDB" id="A0A7J7IDN1"/>
<dbReference type="EMBL" id="VWRR01000020">
    <property type="protein sequence ID" value="KAF6000431.1"/>
    <property type="molecule type" value="Genomic_DNA"/>
</dbReference>
<name>A0A7J7IDN1_9RHOD</name>
<keyword evidence="1" id="KW-0472">Membrane</keyword>
<evidence type="ECO:0000313" key="3">
    <source>
        <dbReference type="Proteomes" id="UP000530660"/>
    </source>
</evidence>
<dbReference type="PANTHER" id="PTHR33372:SF2">
    <property type="entry name" value="PROTEIN CHAPERONE-LIKE PROTEIN OF POR1, CHLOROPLASTIC"/>
    <property type="match status" value="1"/>
</dbReference>
<feature type="transmembrane region" description="Helical" evidence="1">
    <location>
        <begin position="304"/>
        <end position="325"/>
    </location>
</feature>
<dbReference type="Pfam" id="PF11833">
    <property type="entry name" value="CPP1-like"/>
    <property type="match status" value="1"/>
</dbReference>
<protein>
    <submittedName>
        <fullName evidence="2">Uncharacterized protein</fullName>
    </submittedName>
</protein>
<feature type="transmembrane region" description="Helical" evidence="1">
    <location>
        <begin position="261"/>
        <end position="284"/>
    </location>
</feature>
<dbReference type="OrthoDB" id="2014563at2759"/>